<proteinExistence type="predicted"/>
<evidence type="ECO:0000313" key="2">
    <source>
        <dbReference type="Proteomes" id="UP000005237"/>
    </source>
</evidence>
<evidence type="ECO:0000313" key="1">
    <source>
        <dbReference type="EnsemblMetazoa" id="CJA23309.1"/>
    </source>
</evidence>
<dbReference type="Proteomes" id="UP000005237">
    <property type="component" value="Unassembled WGS sequence"/>
</dbReference>
<reference evidence="2" key="1">
    <citation type="submission" date="2010-08" db="EMBL/GenBank/DDBJ databases">
        <authorList>
            <consortium name="Caenorhabditis japonica Sequencing Consortium"/>
            <person name="Wilson R.K."/>
        </authorList>
    </citation>
    <scope>NUCLEOTIDE SEQUENCE [LARGE SCALE GENOMIC DNA]</scope>
    <source>
        <strain evidence="2">DF5081</strain>
    </source>
</reference>
<sequence length="174" mass="20092">MNLVESRRVKEHEIQITGQPKLKHEKTIQTLLFALGGGGGLGNQLFELISLRGISETLHRKPIINVVNYDNVQALLNSIQPVFPKLMEQYELRIIPQDSETKRKANFGDCCKFDDPFKFINISDDHLLLDGHYFQSFKYFSHIRSSVREWLAPNRITALRAEILLPASHRDDFM</sequence>
<dbReference type="EnsemblMetazoa" id="CJA23309.1">
    <property type="protein sequence ID" value="CJA23309.1"/>
    <property type="gene ID" value="WBGene00178881"/>
</dbReference>
<dbReference type="PANTHER" id="PTHR22898:SF2">
    <property type="entry name" value="GALACTOSIDE 2-ALPHA-L-FUCOSYLTRANSFERASE-RELATED"/>
    <property type="match status" value="1"/>
</dbReference>
<name>A0A8R1E591_CAEJA</name>
<reference evidence="1" key="2">
    <citation type="submission" date="2022-06" db="UniProtKB">
        <authorList>
            <consortium name="EnsemblMetazoa"/>
        </authorList>
    </citation>
    <scope>IDENTIFICATION</scope>
    <source>
        <strain evidence="1">DF5081</strain>
    </source>
</reference>
<organism evidence="1 2">
    <name type="scientific">Caenorhabditis japonica</name>
    <dbReference type="NCBI Taxonomy" id="281687"/>
    <lineage>
        <taxon>Eukaryota</taxon>
        <taxon>Metazoa</taxon>
        <taxon>Ecdysozoa</taxon>
        <taxon>Nematoda</taxon>
        <taxon>Chromadorea</taxon>
        <taxon>Rhabditida</taxon>
        <taxon>Rhabditina</taxon>
        <taxon>Rhabditomorpha</taxon>
        <taxon>Rhabditoidea</taxon>
        <taxon>Rhabditidae</taxon>
        <taxon>Peloderinae</taxon>
        <taxon>Caenorhabditis</taxon>
    </lineage>
</organism>
<keyword evidence="2" id="KW-1185">Reference proteome</keyword>
<dbReference type="InterPro" id="IPR052501">
    <property type="entry name" value="Alpha-1-2_FucT"/>
</dbReference>
<dbReference type="PANTHER" id="PTHR22898">
    <property type="entry name" value="UNCHARACTERIZED GLYCOSOL TRANSFERASE-RELATED"/>
    <property type="match status" value="1"/>
</dbReference>
<dbReference type="AlphaFoldDB" id="A0A8R1E591"/>
<protein>
    <submittedName>
        <fullName evidence="1">Uncharacterized protein</fullName>
    </submittedName>
</protein>
<accession>A0A8R1E591</accession>